<evidence type="ECO:0000313" key="3">
    <source>
        <dbReference type="Proteomes" id="UP000322917"/>
    </source>
</evidence>
<dbReference type="CDD" id="cd01949">
    <property type="entry name" value="GGDEF"/>
    <property type="match status" value="1"/>
</dbReference>
<dbReference type="AlphaFoldDB" id="A0A1M6NZF8"/>
<reference evidence="2 3" key="1">
    <citation type="submission" date="2016-11" db="EMBL/GenBank/DDBJ databases">
        <authorList>
            <person name="Varghese N."/>
            <person name="Submissions S."/>
        </authorList>
    </citation>
    <scope>NUCLEOTIDE SEQUENCE [LARGE SCALE GENOMIC DNA]</scope>
    <source>
        <strain evidence="2 3">DSM 15287</strain>
    </source>
</reference>
<dbReference type="EMBL" id="FQZD01000061">
    <property type="protein sequence ID" value="SHK01051.1"/>
    <property type="molecule type" value="Genomic_DNA"/>
</dbReference>
<evidence type="ECO:0000259" key="1">
    <source>
        <dbReference type="PROSITE" id="PS50887"/>
    </source>
</evidence>
<dbReference type="Proteomes" id="UP000322917">
    <property type="component" value="Unassembled WGS sequence"/>
</dbReference>
<protein>
    <submittedName>
        <fullName evidence="2">Diguanylate cyclase (GGDEF) domain-containing protein</fullName>
    </submittedName>
</protein>
<evidence type="ECO:0000313" key="2">
    <source>
        <dbReference type="EMBL" id="SHK01051.1"/>
    </source>
</evidence>
<dbReference type="SMART" id="SM00267">
    <property type="entry name" value="GGDEF"/>
    <property type="match status" value="1"/>
</dbReference>
<gene>
    <name evidence="2" type="ORF">SAMN02745170_03917</name>
</gene>
<proteinExistence type="predicted"/>
<dbReference type="InterPro" id="IPR029787">
    <property type="entry name" value="Nucleotide_cyclase"/>
</dbReference>
<dbReference type="InterPro" id="IPR052155">
    <property type="entry name" value="Biofilm_reg_signaling"/>
</dbReference>
<dbReference type="InterPro" id="IPR000160">
    <property type="entry name" value="GGDEF_dom"/>
</dbReference>
<organism evidence="2 3">
    <name type="scientific">Propionispora hippei DSM 15287</name>
    <dbReference type="NCBI Taxonomy" id="1123003"/>
    <lineage>
        <taxon>Bacteria</taxon>
        <taxon>Bacillati</taxon>
        <taxon>Bacillota</taxon>
        <taxon>Negativicutes</taxon>
        <taxon>Selenomonadales</taxon>
        <taxon>Sporomusaceae</taxon>
        <taxon>Propionispora</taxon>
    </lineage>
</organism>
<dbReference type="Gene3D" id="3.30.70.270">
    <property type="match status" value="1"/>
</dbReference>
<dbReference type="PANTHER" id="PTHR44757">
    <property type="entry name" value="DIGUANYLATE CYCLASE DGCP"/>
    <property type="match status" value="1"/>
</dbReference>
<dbReference type="PROSITE" id="PS50887">
    <property type="entry name" value="GGDEF"/>
    <property type="match status" value="1"/>
</dbReference>
<sequence>MLAHHDKLTGLPSRIGLDGFFPNERKLIVEKNRQIAVLYLDLDGFKGINDNLGHHMGDLLLKEAANQLTGCIRSDAFAARIGGDEFVVAIRKAGRKRWRCPSLLPTGLFQSLIRSSKWRGIV</sequence>
<dbReference type="InterPro" id="IPR043128">
    <property type="entry name" value="Rev_trsase/Diguanyl_cyclase"/>
</dbReference>
<feature type="domain" description="GGDEF" evidence="1">
    <location>
        <begin position="33"/>
        <end position="122"/>
    </location>
</feature>
<name>A0A1M6NZF8_9FIRM</name>
<dbReference type="PANTHER" id="PTHR44757:SF2">
    <property type="entry name" value="BIOFILM ARCHITECTURE MAINTENANCE PROTEIN MBAA"/>
    <property type="match status" value="1"/>
</dbReference>
<dbReference type="SUPFAM" id="SSF55073">
    <property type="entry name" value="Nucleotide cyclase"/>
    <property type="match status" value="1"/>
</dbReference>
<accession>A0A1M6NZF8</accession>
<keyword evidence="3" id="KW-1185">Reference proteome</keyword>
<dbReference type="NCBIfam" id="TIGR00254">
    <property type="entry name" value="GGDEF"/>
    <property type="match status" value="1"/>
</dbReference>
<dbReference type="Pfam" id="PF00990">
    <property type="entry name" value="GGDEF"/>
    <property type="match status" value="1"/>
</dbReference>